<organism evidence="1 2">
    <name type="scientific">Nannocystis exedens</name>
    <dbReference type="NCBI Taxonomy" id="54"/>
    <lineage>
        <taxon>Bacteria</taxon>
        <taxon>Pseudomonadati</taxon>
        <taxon>Myxococcota</taxon>
        <taxon>Polyangia</taxon>
        <taxon>Nannocystales</taxon>
        <taxon>Nannocystaceae</taxon>
        <taxon>Nannocystis</taxon>
    </lineage>
</organism>
<evidence type="ECO:0000313" key="2">
    <source>
        <dbReference type="Proteomes" id="UP000199400"/>
    </source>
</evidence>
<gene>
    <name evidence="1" type="ORF">SAMN02745121_04715</name>
</gene>
<keyword evidence="2" id="KW-1185">Reference proteome</keyword>
<name>A0A1I2BM12_9BACT</name>
<dbReference type="EMBL" id="FOMX01000015">
    <property type="protein sequence ID" value="SFE56303.1"/>
    <property type="molecule type" value="Genomic_DNA"/>
</dbReference>
<accession>A0A1I2BM12</accession>
<dbReference type="RefSeq" id="WP_096326323.1">
    <property type="nucleotide sequence ID" value="NZ_FOMX01000015.1"/>
</dbReference>
<dbReference type="Proteomes" id="UP000199400">
    <property type="component" value="Unassembled WGS sequence"/>
</dbReference>
<reference evidence="2" key="1">
    <citation type="submission" date="2016-10" db="EMBL/GenBank/DDBJ databases">
        <authorList>
            <person name="Varghese N."/>
            <person name="Submissions S."/>
        </authorList>
    </citation>
    <scope>NUCLEOTIDE SEQUENCE [LARGE SCALE GENOMIC DNA]</scope>
    <source>
        <strain evidence="2">ATCC 25963</strain>
    </source>
</reference>
<dbReference type="STRING" id="54.SAMN02745121_04715"/>
<proteinExistence type="predicted"/>
<protein>
    <submittedName>
        <fullName evidence="1">Uncharacterized protein</fullName>
    </submittedName>
</protein>
<sequence length="177" mass="19765">METLFIAAVTVLVVGYGFVRLRRADEAARRYLESGQEKPLQLAHLSETLARVARETRTLRIWLESPLQAVRDHLATDLTRTDEDIEAFDAVLLDASREVGLYLAMIDGLQPHERQELEALGAGVGAIRGAMEAENGAFERAHVKAPGRPPMDQRIEAILRELTRIENALQGQGHVYR</sequence>
<dbReference type="AlphaFoldDB" id="A0A1I2BM12"/>
<evidence type="ECO:0000313" key="1">
    <source>
        <dbReference type="EMBL" id="SFE56303.1"/>
    </source>
</evidence>